<comment type="caution">
    <text evidence="7">The sequence shown here is derived from an EMBL/GenBank/DDBJ whole genome shotgun (WGS) entry which is preliminary data.</text>
</comment>
<evidence type="ECO:0000256" key="4">
    <source>
        <dbReference type="PIRSR" id="PIRSR617453-50"/>
    </source>
</evidence>
<comment type="cofactor">
    <cofactor evidence="5">
        <name>(R)-lipoate</name>
        <dbReference type="ChEBI" id="CHEBI:83088"/>
    </cofactor>
    <text evidence="5">Binds 1 lipoyl cofactor covalently.</text>
</comment>
<feature type="domain" description="Lipoyl-binding" evidence="6">
    <location>
        <begin position="40"/>
        <end position="122"/>
    </location>
</feature>
<dbReference type="EMBL" id="MNPL01006992">
    <property type="protein sequence ID" value="OQR75035.1"/>
    <property type="molecule type" value="Genomic_DNA"/>
</dbReference>
<dbReference type="GO" id="GO:0005739">
    <property type="term" value="C:mitochondrion"/>
    <property type="evidence" value="ECO:0007669"/>
    <property type="project" value="UniProtKB-SubCell"/>
</dbReference>
<protein>
    <recommendedName>
        <fullName evidence="5">Glycine cleavage system H protein</fullName>
    </recommendedName>
</protein>
<dbReference type="NCBIfam" id="TIGR00527">
    <property type="entry name" value="gcvH"/>
    <property type="match status" value="1"/>
</dbReference>
<dbReference type="InParanoid" id="A0A1V9XNF6"/>
<reference evidence="7 8" key="1">
    <citation type="journal article" date="2017" name="Gigascience">
        <title>Draft genome of the honey bee ectoparasitic mite, Tropilaelaps mercedesae, is shaped by the parasitic life history.</title>
        <authorList>
            <person name="Dong X."/>
            <person name="Armstrong S.D."/>
            <person name="Xia D."/>
            <person name="Makepeace B.L."/>
            <person name="Darby A.C."/>
            <person name="Kadowaki T."/>
        </authorList>
    </citation>
    <scope>NUCLEOTIDE SEQUENCE [LARGE SCALE GENOMIC DNA]</scope>
    <source>
        <strain evidence="7">Wuxi-XJTLU</strain>
    </source>
</reference>
<keyword evidence="2 4" id="KW-0450">Lipoyl</keyword>
<dbReference type="InterPro" id="IPR002930">
    <property type="entry name" value="GCV_H"/>
</dbReference>
<keyword evidence="3 5" id="KW-0809">Transit peptide</keyword>
<accession>A0A1V9XNF6</accession>
<evidence type="ECO:0000256" key="3">
    <source>
        <dbReference type="ARBA" id="ARBA00022946"/>
    </source>
</evidence>
<dbReference type="InterPro" id="IPR000089">
    <property type="entry name" value="Biotin_lipoyl"/>
</dbReference>
<dbReference type="OrthoDB" id="10264154at2759"/>
<dbReference type="PANTHER" id="PTHR11715:SF3">
    <property type="entry name" value="GLYCINE CLEAVAGE SYSTEM H PROTEIN-RELATED"/>
    <property type="match status" value="1"/>
</dbReference>
<keyword evidence="5" id="KW-0496">Mitochondrion</keyword>
<dbReference type="InterPro" id="IPR011053">
    <property type="entry name" value="Single_hybrid_motif"/>
</dbReference>
<dbReference type="AlphaFoldDB" id="A0A1V9XNF6"/>
<dbReference type="PANTHER" id="PTHR11715">
    <property type="entry name" value="GLYCINE CLEAVAGE SYSTEM H PROTEIN"/>
    <property type="match status" value="1"/>
</dbReference>
<dbReference type="Proteomes" id="UP000192247">
    <property type="component" value="Unassembled WGS sequence"/>
</dbReference>
<dbReference type="PROSITE" id="PS50968">
    <property type="entry name" value="BIOTINYL_LIPOYL"/>
    <property type="match status" value="1"/>
</dbReference>
<evidence type="ECO:0000256" key="1">
    <source>
        <dbReference type="ARBA" id="ARBA00009249"/>
    </source>
</evidence>
<evidence type="ECO:0000313" key="7">
    <source>
        <dbReference type="EMBL" id="OQR75035.1"/>
    </source>
</evidence>
<dbReference type="STRING" id="418985.A0A1V9XNF6"/>
<evidence type="ECO:0000256" key="2">
    <source>
        <dbReference type="ARBA" id="ARBA00022823"/>
    </source>
</evidence>
<dbReference type="GO" id="GO:0019464">
    <property type="term" value="P:glycine decarboxylation via glycine cleavage system"/>
    <property type="evidence" value="ECO:0007669"/>
    <property type="project" value="UniProtKB-UniRule"/>
</dbReference>
<name>A0A1V9XNF6_9ACAR</name>
<sequence>VTTPEVTSRLSSYRCLAKTSPCLERFFTEKHEWVNVNGPWGTVGISNHAQEALGDVVYVQPPEVGQELNQGSECGAVESVKAASEIYSPVSGVVEEINNTLEDKPALINTSCYDDGWIFKLRLSKPEELKSLMNEKAYEAFLKTAAH</sequence>
<dbReference type="SUPFAM" id="SSF51230">
    <property type="entry name" value="Single hybrid motif"/>
    <property type="match status" value="1"/>
</dbReference>
<dbReference type="HAMAP" id="MF_00272">
    <property type="entry name" value="GcvH"/>
    <property type="match status" value="1"/>
</dbReference>
<dbReference type="NCBIfam" id="NF002270">
    <property type="entry name" value="PRK01202.1"/>
    <property type="match status" value="1"/>
</dbReference>
<dbReference type="GO" id="GO:0005960">
    <property type="term" value="C:glycine cleavage complex"/>
    <property type="evidence" value="ECO:0007669"/>
    <property type="project" value="UniProtKB-UniRule"/>
</dbReference>
<dbReference type="Pfam" id="PF01597">
    <property type="entry name" value="GCV_H"/>
    <property type="match status" value="1"/>
</dbReference>
<evidence type="ECO:0000256" key="5">
    <source>
        <dbReference type="RuleBase" id="RU364055"/>
    </source>
</evidence>
<organism evidence="7 8">
    <name type="scientific">Tropilaelaps mercedesae</name>
    <dbReference type="NCBI Taxonomy" id="418985"/>
    <lineage>
        <taxon>Eukaryota</taxon>
        <taxon>Metazoa</taxon>
        <taxon>Ecdysozoa</taxon>
        <taxon>Arthropoda</taxon>
        <taxon>Chelicerata</taxon>
        <taxon>Arachnida</taxon>
        <taxon>Acari</taxon>
        <taxon>Parasitiformes</taxon>
        <taxon>Mesostigmata</taxon>
        <taxon>Gamasina</taxon>
        <taxon>Dermanyssoidea</taxon>
        <taxon>Laelapidae</taxon>
        <taxon>Tropilaelaps</taxon>
    </lineage>
</organism>
<dbReference type="GO" id="GO:0009249">
    <property type="term" value="P:protein lipoylation"/>
    <property type="evidence" value="ECO:0007669"/>
    <property type="project" value="TreeGrafter"/>
</dbReference>
<comment type="subunit">
    <text evidence="5">The glycine cleavage system is composed of four proteins: P, T, L and H.</text>
</comment>
<dbReference type="PROSITE" id="PS00189">
    <property type="entry name" value="LIPOYL"/>
    <property type="match status" value="1"/>
</dbReference>
<evidence type="ECO:0000259" key="6">
    <source>
        <dbReference type="PROSITE" id="PS50968"/>
    </source>
</evidence>
<feature type="non-terminal residue" evidence="7">
    <location>
        <position position="1"/>
    </location>
</feature>
<dbReference type="FunCoup" id="A0A1V9XNF6">
    <property type="interactions" value="891"/>
</dbReference>
<comment type="function">
    <text evidence="5">The H protein shuttles the methylamine group of glycine from the P protein to the T protein.</text>
</comment>
<keyword evidence="8" id="KW-1185">Reference proteome</keyword>
<dbReference type="Gene3D" id="2.40.50.100">
    <property type="match status" value="1"/>
</dbReference>
<dbReference type="InterPro" id="IPR017453">
    <property type="entry name" value="GCV_H_sub"/>
</dbReference>
<dbReference type="InterPro" id="IPR033753">
    <property type="entry name" value="GCV_H/Fam206"/>
</dbReference>
<feature type="modified residue" description="N6-lipoyllysine" evidence="4">
    <location>
        <position position="81"/>
    </location>
</feature>
<proteinExistence type="inferred from homology"/>
<evidence type="ECO:0000313" key="8">
    <source>
        <dbReference type="Proteomes" id="UP000192247"/>
    </source>
</evidence>
<dbReference type="InterPro" id="IPR003016">
    <property type="entry name" value="2-oxoA_DH_lipoyl-BS"/>
</dbReference>
<comment type="subcellular location">
    <subcellularLocation>
        <location evidence="5">Mitochondrion</location>
    </subcellularLocation>
</comment>
<dbReference type="CDD" id="cd06848">
    <property type="entry name" value="GCS_H"/>
    <property type="match status" value="1"/>
</dbReference>
<comment type="similarity">
    <text evidence="1 5">Belongs to the GcvH family.</text>
</comment>
<gene>
    <name evidence="7" type="ORF">BIW11_08685</name>
</gene>